<evidence type="ECO:0000259" key="2">
    <source>
        <dbReference type="PROSITE" id="PS51352"/>
    </source>
</evidence>
<dbReference type="RefSeq" id="WP_264280322.1">
    <property type="nucleotide sequence ID" value="NZ_CP107006.1"/>
</dbReference>
<name>A0ABY6J0Z1_9BACT</name>
<dbReference type="PANTHER" id="PTHR42852">
    <property type="entry name" value="THIOL:DISULFIDE INTERCHANGE PROTEIN DSBE"/>
    <property type="match status" value="1"/>
</dbReference>
<organism evidence="3 4">
    <name type="scientific">Chitinophaga horti</name>
    <dbReference type="NCBI Taxonomy" id="2920382"/>
    <lineage>
        <taxon>Bacteria</taxon>
        <taxon>Pseudomonadati</taxon>
        <taxon>Bacteroidota</taxon>
        <taxon>Chitinophagia</taxon>
        <taxon>Chitinophagales</taxon>
        <taxon>Chitinophagaceae</taxon>
        <taxon>Chitinophaga</taxon>
    </lineage>
</organism>
<accession>A0ABY6J0Z1</accession>
<dbReference type="InterPro" id="IPR050553">
    <property type="entry name" value="Thioredoxin_ResA/DsbE_sf"/>
</dbReference>
<feature type="signal peptide" evidence="1">
    <location>
        <begin position="1"/>
        <end position="20"/>
    </location>
</feature>
<feature type="domain" description="Thioredoxin" evidence="2">
    <location>
        <begin position="353"/>
        <end position="499"/>
    </location>
</feature>
<dbReference type="Pfam" id="PF00578">
    <property type="entry name" value="AhpC-TSA"/>
    <property type="match status" value="1"/>
</dbReference>
<evidence type="ECO:0000256" key="1">
    <source>
        <dbReference type="SAM" id="SignalP"/>
    </source>
</evidence>
<feature type="chain" id="PRO_5047115759" evidence="1">
    <location>
        <begin position="21"/>
        <end position="511"/>
    </location>
</feature>
<protein>
    <submittedName>
        <fullName evidence="3">TlpA family protein disulfide reductase</fullName>
    </submittedName>
</protein>
<dbReference type="PROSITE" id="PS51352">
    <property type="entry name" value="THIOREDOXIN_2"/>
    <property type="match status" value="1"/>
</dbReference>
<dbReference type="InterPro" id="IPR000866">
    <property type="entry name" value="AhpC/TSA"/>
</dbReference>
<reference evidence="3" key="1">
    <citation type="submission" date="2022-10" db="EMBL/GenBank/DDBJ databases">
        <title>Chitinophaga sp. nov., isolated from soil.</title>
        <authorList>
            <person name="Jeon C.O."/>
        </authorList>
    </citation>
    <scope>NUCLEOTIDE SEQUENCE</scope>
    <source>
        <strain evidence="3">R8</strain>
    </source>
</reference>
<evidence type="ECO:0000313" key="3">
    <source>
        <dbReference type="EMBL" id="UYQ91979.1"/>
    </source>
</evidence>
<keyword evidence="4" id="KW-1185">Reference proteome</keyword>
<evidence type="ECO:0000313" key="4">
    <source>
        <dbReference type="Proteomes" id="UP001162741"/>
    </source>
</evidence>
<dbReference type="EMBL" id="CP107006">
    <property type="protein sequence ID" value="UYQ91979.1"/>
    <property type="molecule type" value="Genomic_DNA"/>
</dbReference>
<sequence>MTRYLYLPVLVMLMTLSLSAQTPVRKGPAPAEEIAKAREAVTSNMDNLKAHTTYIYALGLDNPLLEPQYQQWMKEYPSHLNIPYALGLAFHGAAMPESRSYLLKAAELAPKNTRILNMLSDDATRSGNDSLSQEYMKRAMLADTSNATHVGAYLLQFRESGEKDYPQKVFDYMQCFPGHRMGATLLYWMAHTADKSDRIKYLELLRTTFPPSKYSMSESGTTELLDTYLQTDPEKVLKLIAELNENDTWQSRQLAASALVKVKTLEQQHRYREAVAELDQVKLPKYSFTGDFLPLKRAALLDKAGDVKAAYDSIAVKFAKIPTDELYDALVRYGHRLGKNKAAIDKEMNALRYASARAAYPFELGLYSSNASLRLQDLKGKVVLLTFWYPDCSPCRAEFPHFQAVMNKYNKEEVAYIGVNVYPAQDNYVQTFMTNSKYSFTPLRGTAEFAKEHFGAVGMPSNFVLDKEGNIIFSNFTIGHNNHRTLEWMISSLLDRESAGYTNRLSYPCCM</sequence>
<dbReference type="InterPro" id="IPR013766">
    <property type="entry name" value="Thioredoxin_domain"/>
</dbReference>
<proteinExistence type="predicted"/>
<gene>
    <name evidence="3" type="ORF">MKQ68_17990</name>
</gene>
<dbReference type="InterPro" id="IPR036249">
    <property type="entry name" value="Thioredoxin-like_sf"/>
</dbReference>
<dbReference type="Gene3D" id="3.40.30.10">
    <property type="entry name" value="Glutaredoxin"/>
    <property type="match status" value="1"/>
</dbReference>
<keyword evidence="1" id="KW-0732">Signal</keyword>
<dbReference type="CDD" id="cd02966">
    <property type="entry name" value="TlpA_like_family"/>
    <property type="match status" value="1"/>
</dbReference>
<dbReference type="PANTHER" id="PTHR42852:SF17">
    <property type="entry name" value="THIOREDOXIN-LIKE PROTEIN HI_1115"/>
    <property type="match status" value="1"/>
</dbReference>
<dbReference type="Proteomes" id="UP001162741">
    <property type="component" value="Chromosome"/>
</dbReference>
<dbReference type="SUPFAM" id="SSF52833">
    <property type="entry name" value="Thioredoxin-like"/>
    <property type="match status" value="1"/>
</dbReference>